<keyword evidence="3" id="KW-1185">Reference proteome</keyword>
<accession>A0A8T4HCN3</accession>
<name>A0A8T4HCN3_9SPHI</name>
<proteinExistence type="predicted"/>
<evidence type="ECO:0000256" key="1">
    <source>
        <dbReference type="SAM" id="Phobius"/>
    </source>
</evidence>
<dbReference type="AlphaFoldDB" id="A0A8T4HCN3"/>
<evidence type="ECO:0000313" key="2">
    <source>
        <dbReference type="EMBL" id="MBP3944223.1"/>
    </source>
</evidence>
<keyword evidence="1" id="KW-1133">Transmembrane helix</keyword>
<feature type="transmembrane region" description="Helical" evidence="1">
    <location>
        <begin position="39"/>
        <end position="58"/>
    </location>
</feature>
<sequence length="65" mass="6795">MENQVENCSSVSPKALIVLVGVVFAALIAFVVTESFLGTLAGAVIGLIAAAVFNGVFYKQTPHDR</sequence>
<organism evidence="2 3">
    <name type="scientific">Rhinopithecimicrobium faecis</name>
    <dbReference type="NCBI Taxonomy" id="2820698"/>
    <lineage>
        <taxon>Bacteria</taxon>
        <taxon>Pseudomonadati</taxon>
        <taxon>Bacteroidota</taxon>
        <taxon>Sphingobacteriia</taxon>
        <taxon>Sphingobacteriales</taxon>
        <taxon>Sphingobacteriaceae</taxon>
        <taxon>Rhinopithecimicrobium</taxon>
    </lineage>
</organism>
<reference evidence="2" key="1">
    <citation type="submission" date="2021-03" db="EMBL/GenBank/DDBJ databases">
        <authorList>
            <person name="Lu T."/>
            <person name="Wang Q."/>
            <person name="Han X."/>
        </authorList>
    </citation>
    <scope>NUCLEOTIDE SEQUENCE</scope>
    <source>
        <strain evidence="2">WQ 2009</strain>
    </source>
</reference>
<keyword evidence="1" id="KW-0472">Membrane</keyword>
<gene>
    <name evidence="2" type="ORF">J5U18_11770</name>
</gene>
<dbReference type="RefSeq" id="WP_353547729.1">
    <property type="nucleotide sequence ID" value="NZ_JAGKSB010000014.1"/>
</dbReference>
<evidence type="ECO:0000313" key="3">
    <source>
        <dbReference type="Proteomes" id="UP000679691"/>
    </source>
</evidence>
<comment type="caution">
    <text evidence="2">The sequence shown here is derived from an EMBL/GenBank/DDBJ whole genome shotgun (WGS) entry which is preliminary data.</text>
</comment>
<keyword evidence="1" id="KW-0812">Transmembrane</keyword>
<feature type="transmembrane region" description="Helical" evidence="1">
    <location>
        <begin position="15"/>
        <end position="33"/>
    </location>
</feature>
<dbReference type="Proteomes" id="UP000679691">
    <property type="component" value="Unassembled WGS sequence"/>
</dbReference>
<protein>
    <submittedName>
        <fullName evidence="2">Uncharacterized protein</fullName>
    </submittedName>
</protein>
<dbReference type="EMBL" id="JAGKSB010000014">
    <property type="protein sequence ID" value="MBP3944223.1"/>
    <property type="molecule type" value="Genomic_DNA"/>
</dbReference>